<evidence type="ECO:0000256" key="10">
    <source>
        <dbReference type="PROSITE-ProRule" id="PRU10141"/>
    </source>
</evidence>
<dbReference type="Pfam" id="PF00069">
    <property type="entry name" value="Pkinase"/>
    <property type="match status" value="1"/>
</dbReference>
<keyword evidence="8 12" id="KW-1133">Transmembrane helix</keyword>
<evidence type="ECO:0000256" key="9">
    <source>
        <dbReference type="ARBA" id="ARBA00023136"/>
    </source>
</evidence>
<evidence type="ECO:0000256" key="6">
    <source>
        <dbReference type="ARBA" id="ARBA00022777"/>
    </source>
</evidence>
<evidence type="ECO:0000256" key="11">
    <source>
        <dbReference type="RuleBase" id="RU000304"/>
    </source>
</evidence>
<keyword evidence="7 10" id="KW-0067">ATP-binding</keyword>
<evidence type="ECO:0000256" key="3">
    <source>
        <dbReference type="ARBA" id="ARBA00022692"/>
    </source>
</evidence>
<comment type="subcellular location">
    <subcellularLocation>
        <location evidence="1">Membrane</location>
        <topology evidence="1">Single-pass membrane protein</topology>
    </subcellularLocation>
</comment>
<comment type="similarity">
    <text evidence="11">Belongs to the protein kinase superfamily.</text>
</comment>
<comment type="caution">
    <text evidence="14">The sequence shown here is derived from an EMBL/GenBank/DDBJ whole genome shotgun (WGS) entry which is preliminary data.</text>
</comment>
<feature type="transmembrane region" description="Helical" evidence="12">
    <location>
        <begin position="92"/>
        <end position="109"/>
    </location>
</feature>
<evidence type="ECO:0000256" key="12">
    <source>
        <dbReference type="SAM" id="Phobius"/>
    </source>
</evidence>
<dbReference type="FunFam" id="1.10.510.10:FF:001106">
    <property type="entry name" value="Probable LRR receptor-like serine/threonine-protein kinase At1g29720"/>
    <property type="match status" value="1"/>
</dbReference>
<name>A0A5J9VEB9_9POAL</name>
<dbReference type="GO" id="GO:0016020">
    <property type="term" value="C:membrane"/>
    <property type="evidence" value="ECO:0007669"/>
    <property type="project" value="UniProtKB-SubCell"/>
</dbReference>
<keyword evidence="15" id="KW-1185">Reference proteome</keyword>
<organism evidence="14 15">
    <name type="scientific">Eragrostis curvula</name>
    <name type="common">weeping love grass</name>
    <dbReference type="NCBI Taxonomy" id="38414"/>
    <lineage>
        <taxon>Eukaryota</taxon>
        <taxon>Viridiplantae</taxon>
        <taxon>Streptophyta</taxon>
        <taxon>Embryophyta</taxon>
        <taxon>Tracheophyta</taxon>
        <taxon>Spermatophyta</taxon>
        <taxon>Magnoliopsida</taxon>
        <taxon>Liliopsida</taxon>
        <taxon>Poales</taxon>
        <taxon>Poaceae</taxon>
        <taxon>PACMAD clade</taxon>
        <taxon>Chloridoideae</taxon>
        <taxon>Eragrostideae</taxon>
        <taxon>Eragrostidinae</taxon>
        <taxon>Eragrostis</taxon>
    </lineage>
</organism>
<keyword evidence="2" id="KW-0808">Transferase</keyword>
<dbReference type="Gene3D" id="1.10.510.10">
    <property type="entry name" value="Transferase(Phosphotransferase) domain 1"/>
    <property type="match status" value="1"/>
</dbReference>
<dbReference type="InterPro" id="IPR008271">
    <property type="entry name" value="Ser/Thr_kinase_AS"/>
</dbReference>
<dbReference type="PANTHER" id="PTHR47974">
    <property type="entry name" value="OS07G0415500 PROTEIN"/>
    <property type="match status" value="1"/>
</dbReference>
<dbReference type="Gene3D" id="3.30.200.20">
    <property type="entry name" value="Phosphorylase Kinase, domain 1"/>
    <property type="match status" value="1"/>
</dbReference>
<evidence type="ECO:0000256" key="1">
    <source>
        <dbReference type="ARBA" id="ARBA00004167"/>
    </source>
</evidence>
<dbReference type="PANTHER" id="PTHR47974:SF27">
    <property type="entry name" value="RECEPTOR-LIKE SERINE_THREONINE-PROTEIN KINASE"/>
    <property type="match status" value="1"/>
</dbReference>
<evidence type="ECO:0000256" key="4">
    <source>
        <dbReference type="ARBA" id="ARBA00022729"/>
    </source>
</evidence>
<dbReference type="PROSITE" id="PS50011">
    <property type="entry name" value="PROTEIN_KINASE_DOM"/>
    <property type="match status" value="1"/>
</dbReference>
<keyword evidence="6" id="KW-0418">Kinase</keyword>
<dbReference type="PROSITE" id="PS00108">
    <property type="entry name" value="PROTEIN_KINASE_ST"/>
    <property type="match status" value="1"/>
</dbReference>
<dbReference type="GO" id="GO:0005524">
    <property type="term" value="F:ATP binding"/>
    <property type="evidence" value="ECO:0007669"/>
    <property type="project" value="UniProtKB-UniRule"/>
</dbReference>
<reference evidence="14 15" key="1">
    <citation type="journal article" date="2019" name="Sci. Rep.">
        <title>A high-quality genome of Eragrostis curvula grass provides insights into Poaceae evolution and supports new strategies to enhance forage quality.</title>
        <authorList>
            <person name="Carballo J."/>
            <person name="Santos B.A.C.M."/>
            <person name="Zappacosta D."/>
            <person name="Garbus I."/>
            <person name="Selva J.P."/>
            <person name="Gallo C.A."/>
            <person name="Diaz A."/>
            <person name="Albertini E."/>
            <person name="Caccamo M."/>
            <person name="Echenique V."/>
        </authorList>
    </citation>
    <scope>NUCLEOTIDE SEQUENCE [LARGE SCALE GENOMIC DNA]</scope>
    <source>
        <strain evidence="15">cv. Victoria</strain>
        <tissue evidence="14">Leaf</tissue>
    </source>
</reference>
<keyword evidence="9 12" id="KW-0472">Membrane</keyword>
<gene>
    <name evidence="14" type="ORF">EJB05_16314</name>
</gene>
<dbReference type="PROSITE" id="PS00107">
    <property type="entry name" value="PROTEIN_KINASE_ATP"/>
    <property type="match status" value="1"/>
</dbReference>
<protein>
    <recommendedName>
        <fullName evidence="13">Protein kinase domain-containing protein</fullName>
    </recommendedName>
</protein>
<keyword evidence="5 10" id="KW-0547">Nucleotide-binding</keyword>
<accession>A0A5J9VEB9</accession>
<evidence type="ECO:0000259" key="13">
    <source>
        <dbReference type="PROSITE" id="PS50011"/>
    </source>
</evidence>
<dbReference type="InterPro" id="IPR000719">
    <property type="entry name" value="Prot_kinase_dom"/>
</dbReference>
<feature type="domain" description="Protein kinase" evidence="13">
    <location>
        <begin position="188"/>
        <end position="474"/>
    </location>
</feature>
<evidence type="ECO:0000313" key="14">
    <source>
        <dbReference type="EMBL" id="TVU34479.1"/>
    </source>
</evidence>
<proteinExistence type="inferred from homology"/>
<evidence type="ECO:0000313" key="15">
    <source>
        <dbReference type="Proteomes" id="UP000324897"/>
    </source>
</evidence>
<keyword evidence="3 12" id="KW-0812">Transmembrane</keyword>
<feature type="transmembrane region" description="Helical" evidence="12">
    <location>
        <begin position="32"/>
        <end position="54"/>
    </location>
</feature>
<keyword evidence="11" id="KW-0723">Serine/threonine-protein kinase</keyword>
<sequence length="474" mass="53109">MVDLEDPPINTRVGRPRPRGYSFMLSRRASTILRGSIVGIIFLQNIFGYLYLFLRRDNGDGLVEHGSLSIQIVAYPAIACLYIGTSSRREEMIISAAFLGMLCIIVVIISIRLRVLHATVMFIANTVAMSSYFIWKLYPVIEARLWLPLSALAPGLQQETGSLELLKPLRIQELPREFSFWEIRAMTQDFRNMVGQGGSAQVFRGHLDDGTAVAVKRITTSSESDHALVGEAEFLKEISIIAHVHHRSLVRLLGSCRVPGAGWYLVYPFFENGSLDRWLFHGEERRRLLPWPARRRIAVDVARALAYLHHDCRRQILHLDIKPGNVLLDGDLRAHVSDFGISLSVARDLMTTTASAAVVDTLGRGTFGYMAPEMLVNAVSAKSDVFSYGMMLLELVGGRRNFESSSNDSSASPDFTQDYYPCIVREKMVRGELMEVVDAVMPLVDETEVEAVVKVALCCIQRQREMRPSMLTVA</sequence>
<evidence type="ECO:0000256" key="5">
    <source>
        <dbReference type="ARBA" id="ARBA00022741"/>
    </source>
</evidence>
<dbReference type="InterPro" id="IPR011009">
    <property type="entry name" value="Kinase-like_dom_sf"/>
</dbReference>
<dbReference type="OrthoDB" id="2418081at2759"/>
<feature type="transmembrane region" description="Helical" evidence="12">
    <location>
        <begin position="66"/>
        <end position="85"/>
    </location>
</feature>
<evidence type="ECO:0000256" key="7">
    <source>
        <dbReference type="ARBA" id="ARBA00022840"/>
    </source>
</evidence>
<evidence type="ECO:0000256" key="2">
    <source>
        <dbReference type="ARBA" id="ARBA00022679"/>
    </source>
</evidence>
<dbReference type="Proteomes" id="UP000324897">
    <property type="component" value="Unassembled WGS sequence"/>
</dbReference>
<keyword evidence="4" id="KW-0732">Signal</keyword>
<dbReference type="EMBL" id="RWGY01000009">
    <property type="protein sequence ID" value="TVU34479.1"/>
    <property type="molecule type" value="Genomic_DNA"/>
</dbReference>
<dbReference type="AlphaFoldDB" id="A0A5J9VEB9"/>
<evidence type="ECO:0000256" key="8">
    <source>
        <dbReference type="ARBA" id="ARBA00022989"/>
    </source>
</evidence>
<dbReference type="Gramene" id="TVU34479">
    <property type="protein sequence ID" value="TVU34479"/>
    <property type="gene ID" value="EJB05_16314"/>
</dbReference>
<dbReference type="GO" id="GO:0004674">
    <property type="term" value="F:protein serine/threonine kinase activity"/>
    <property type="evidence" value="ECO:0007669"/>
    <property type="project" value="UniProtKB-KW"/>
</dbReference>
<feature type="binding site" evidence="10">
    <location>
        <position position="216"/>
    </location>
    <ligand>
        <name>ATP</name>
        <dbReference type="ChEBI" id="CHEBI:30616"/>
    </ligand>
</feature>
<feature type="non-terminal residue" evidence="14">
    <location>
        <position position="1"/>
    </location>
</feature>
<dbReference type="SUPFAM" id="SSF56112">
    <property type="entry name" value="Protein kinase-like (PK-like)"/>
    <property type="match status" value="1"/>
</dbReference>
<feature type="transmembrane region" description="Helical" evidence="12">
    <location>
        <begin position="115"/>
        <end position="135"/>
    </location>
</feature>
<dbReference type="SMART" id="SM00220">
    <property type="entry name" value="S_TKc"/>
    <property type="match status" value="1"/>
</dbReference>
<dbReference type="InterPro" id="IPR017441">
    <property type="entry name" value="Protein_kinase_ATP_BS"/>
</dbReference>